<dbReference type="UniPathway" id="UPA00143"/>
<evidence type="ECO:0000256" key="9">
    <source>
        <dbReference type="ARBA" id="ARBA00022833"/>
    </source>
</evidence>
<keyword evidence="15" id="KW-1185">Reference proteome</keyword>
<feature type="region of interest" description="Disordered" evidence="12">
    <location>
        <begin position="1"/>
        <end position="74"/>
    </location>
</feature>
<dbReference type="InterPro" id="IPR001841">
    <property type="entry name" value="Znf_RING"/>
</dbReference>
<dbReference type="Proteomes" id="UP000001876">
    <property type="component" value="Unassembled WGS sequence"/>
</dbReference>
<keyword evidence="7 11" id="KW-0863">Zinc-finger</keyword>
<evidence type="ECO:0000256" key="2">
    <source>
        <dbReference type="ARBA" id="ARBA00004308"/>
    </source>
</evidence>
<dbReference type="GO" id="GO:0005783">
    <property type="term" value="C:endoplasmic reticulum"/>
    <property type="evidence" value="ECO:0007669"/>
    <property type="project" value="InterPro"/>
</dbReference>
<dbReference type="EC" id="2.3.2.27" evidence="4"/>
<dbReference type="KEGG" id="mpp:MICPUCDRAFT_48703"/>
<keyword evidence="9" id="KW-0862">Zinc</keyword>
<dbReference type="PROSITE" id="PS00518">
    <property type="entry name" value="ZF_RING_1"/>
    <property type="match status" value="1"/>
</dbReference>
<evidence type="ECO:0000256" key="11">
    <source>
        <dbReference type="PROSITE-ProRule" id="PRU00175"/>
    </source>
</evidence>
<evidence type="ECO:0000256" key="3">
    <source>
        <dbReference type="ARBA" id="ARBA00004906"/>
    </source>
</evidence>
<name>C1N4V9_MICPC</name>
<dbReference type="STRING" id="564608.C1N4V9"/>
<organism evidence="15">
    <name type="scientific">Micromonas pusilla (strain CCMP1545)</name>
    <name type="common">Picoplanktonic green alga</name>
    <dbReference type="NCBI Taxonomy" id="564608"/>
    <lineage>
        <taxon>Eukaryota</taxon>
        <taxon>Viridiplantae</taxon>
        <taxon>Chlorophyta</taxon>
        <taxon>Mamiellophyceae</taxon>
        <taxon>Mamiellales</taxon>
        <taxon>Mamiellaceae</taxon>
        <taxon>Micromonas</taxon>
    </lineage>
</organism>
<dbReference type="SUPFAM" id="SSF57850">
    <property type="entry name" value="RING/U-box"/>
    <property type="match status" value="1"/>
</dbReference>
<dbReference type="OrthoDB" id="6270329at2759"/>
<evidence type="ECO:0000256" key="10">
    <source>
        <dbReference type="ARBA" id="ARBA00023136"/>
    </source>
</evidence>
<comment type="subcellular location">
    <subcellularLocation>
        <location evidence="2">Endomembrane system</location>
    </subcellularLocation>
</comment>
<keyword evidence="5" id="KW-0808">Transferase</keyword>
<dbReference type="InterPro" id="IPR045103">
    <property type="entry name" value="RNF5/RNF185-like"/>
</dbReference>
<evidence type="ECO:0000313" key="15">
    <source>
        <dbReference type="Proteomes" id="UP000001876"/>
    </source>
</evidence>
<proteinExistence type="predicted"/>
<protein>
    <recommendedName>
        <fullName evidence="4">RING-type E3 ubiquitin transferase</fullName>
        <ecNumber evidence="4">2.3.2.27</ecNumber>
    </recommendedName>
</protein>
<dbReference type="RefSeq" id="XP_003062860.1">
    <property type="nucleotide sequence ID" value="XM_003062814.1"/>
</dbReference>
<comment type="pathway">
    <text evidence="3">Protein modification; protein ubiquitination.</text>
</comment>
<dbReference type="Gene3D" id="3.30.40.10">
    <property type="entry name" value="Zinc/RING finger domain, C3HC4 (zinc finger)"/>
    <property type="match status" value="1"/>
</dbReference>
<sequence length="257" mass="27648">MSAATPTLTGCARAETTTKSSVEANDDATAGVEGLRRRSASSPLEQAPSTTSVDPDAISGDDERLDGAQGGAPPQRAFLSALEGEKGAPSRGDRDDAGMTDCNICFEVACDPVVTQCGHLYCWSCIYKWLQVFNEAQLCPVCKAGVCEELVIPLYGRGTSGEDPRHKKLDVPMRPSGLRLSAQAPRSPLRGDYAGGPNTTPFMFRLESLLGLGTQFATGVRSTWRRQILSPEQEQQSFLSRLLLLLGTFVIMCLLVF</sequence>
<keyword evidence="8" id="KW-0833">Ubl conjugation pathway</keyword>
<dbReference type="AlphaFoldDB" id="C1N4V9"/>
<dbReference type="PANTHER" id="PTHR12313">
    <property type="entry name" value="E3 UBIQUITIN-PROTEIN LIGASE RNF5-RELATED"/>
    <property type="match status" value="1"/>
</dbReference>
<dbReference type="Pfam" id="PF13445">
    <property type="entry name" value="zf-RING_UBOX"/>
    <property type="match status" value="1"/>
</dbReference>
<dbReference type="CDD" id="cd16534">
    <property type="entry name" value="RING-HC_RNF5-like"/>
    <property type="match status" value="1"/>
</dbReference>
<dbReference type="eggNOG" id="KOG0823">
    <property type="taxonomic scope" value="Eukaryota"/>
</dbReference>
<reference evidence="14 15" key="1">
    <citation type="journal article" date="2009" name="Science">
        <title>Green evolution and dynamic adaptations revealed by genomes of the marine picoeukaryotes Micromonas.</title>
        <authorList>
            <person name="Worden A.Z."/>
            <person name="Lee J.H."/>
            <person name="Mock T."/>
            <person name="Rouze P."/>
            <person name="Simmons M.P."/>
            <person name="Aerts A.L."/>
            <person name="Allen A.E."/>
            <person name="Cuvelier M.L."/>
            <person name="Derelle E."/>
            <person name="Everett M.V."/>
            <person name="Foulon E."/>
            <person name="Grimwood J."/>
            <person name="Gundlach H."/>
            <person name="Henrissat B."/>
            <person name="Napoli C."/>
            <person name="McDonald S.M."/>
            <person name="Parker M.S."/>
            <person name="Rombauts S."/>
            <person name="Salamov A."/>
            <person name="Von Dassow P."/>
            <person name="Badger J.H."/>
            <person name="Coutinho P.M."/>
            <person name="Demir E."/>
            <person name="Dubchak I."/>
            <person name="Gentemann C."/>
            <person name="Eikrem W."/>
            <person name="Gready J.E."/>
            <person name="John U."/>
            <person name="Lanier W."/>
            <person name="Lindquist E.A."/>
            <person name="Lucas S."/>
            <person name="Mayer K.F."/>
            <person name="Moreau H."/>
            <person name="Not F."/>
            <person name="Otillar R."/>
            <person name="Panaud O."/>
            <person name="Pangilinan J."/>
            <person name="Paulsen I."/>
            <person name="Piegu B."/>
            <person name="Poliakov A."/>
            <person name="Robbens S."/>
            <person name="Schmutz J."/>
            <person name="Toulza E."/>
            <person name="Wyss T."/>
            <person name="Zelensky A."/>
            <person name="Zhou K."/>
            <person name="Armbrust E.V."/>
            <person name="Bhattacharya D."/>
            <person name="Goodenough U.W."/>
            <person name="Van de Peer Y."/>
            <person name="Grigoriev I.V."/>
        </authorList>
    </citation>
    <scope>NUCLEOTIDE SEQUENCE [LARGE SCALE GENOMIC DNA]</scope>
    <source>
        <strain evidence="14 15">CCMP1545</strain>
    </source>
</reference>
<accession>C1N4V9</accession>
<comment type="catalytic activity">
    <reaction evidence="1">
        <text>S-ubiquitinyl-[E2 ubiquitin-conjugating enzyme]-L-cysteine + [acceptor protein]-L-lysine = [E2 ubiquitin-conjugating enzyme]-L-cysteine + N(6)-ubiquitinyl-[acceptor protein]-L-lysine.</text>
        <dbReference type="EC" id="2.3.2.27"/>
    </reaction>
</comment>
<dbReference type="SMART" id="SM00184">
    <property type="entry name" value="RING"/>
    <property type="match status" value="1"/>
</dbReference>
<gene>
    <name evidence="14" type="ORF">MICPUCDRAFT_48703</name>
</gene>
<dbReference type="PROSITE" id="PS50089">
    <property type="entry name" value="ZF_RING_2"/>
    <property type="match status" value="1"/>
</dbReference>
<evidence type="ECO:0000256" key="6">
    <source>
        <dbReference type="ARBA" id="ARBA00022723"/>
    </source>
</evidence>
<evidence type="ECO:0000259" key="13">
    <source>
        <dbReference type="PROSITE" id="PS50089"/>
    </source>
</evidence>
<evidence type="ECO:0000256" key="8">
    <source>
        <dbReference type="ARBA" id="ARBA00022786"/>
    </source>
</evidence>
<dbReference type="EMBL" id="GG663747">
    <property type="protein sequence ID" value="EEH52799.1"/>
    <property type="molecule type" value="Genomic_DNA"/>
</dbReference>
<dbReference type="InterPro" id="IPR013083">
    <property type="entry name" value="Znf_RING/FYVE/PHD"/>
</dbReference>
<dbReference type="GO" id="GO:0008270">
    <property type="term" value="F:zinc ion binding"/>
    <property type="evidence" value="ECO:0007669"/>
    <property type="project" value="UniProtKB-KW"/>
</dbReference>
<dbReference type="OMA" id="YKWLQVF"/>
<dbReference type="InterPro" id="IPR017907">
    <property type="entry name" value="Znf_RING_CS"/>
</dbReference>
<evidence type="ECO:0000256" key="4">
    <source>
        <dbReference type="ARBA" id="ARBA00012483"/>
    </source>
</evidence>
<keyword evidence="10" id="KW-0472">Membrane</keyword>
<dbReference type="InterPro" id="IPR027370">
    <property type="entry name" value="Znf-RING_euk"/>
</dbReference>
<evidence type="ECO:0000256" key="12">
    <source>
        <dbReference type="SAM" id="MobiDB-lite"/>
    </source>
</evidence>
<evidence type="ECO:0000313" key="14">
    <source>
        <dbReference type="EMBL" id="EEH52799.1"/>
    </source>
</evidence>
<keyword evidence="6" id="KW-0479">Metal-binding</keyword>
<evidence type="ECO:0000256" key="5">
    <source>
        <dbReference type="ARBA" id="ARBA00022679"/>
    </source>
</evidence>
<evidence type="ECO:0000256" key="1">
    <source>
        <dbReference type="ARBA" id="ARBA00000900"/>
    </source>
</evidence>
<feature type="domain" description="RING-type" evidence="13">
    <location>
        <begin position="102"/>
        <end position="143"/>
    </location>
</feature>
<dbReference type="GO" id="GO:0061630">
    <property type="term" value="F:ubiquitin protein ligase activity"/>
    <property type="evidence" value="ECO:0007669"/>
    <property type="project" value="UniProtKB-EC"/>
</dbReference>
<dbReference type="GO" id="GO:0016567">
    <property type="term" value="P:protein ubiquitination"/>
    <property type="evidence" value="ECO:0007669"/>
    <property type="project" value="UniProtKB-UniPathway"/>
</dbReference>
<feature type="compositionally biased region" description="Polar residues" evidence="12">
    <location>
        <begin position="40"/>
        <end position="53"/>
    </location>
</feature>
<evidence type="ECO:0000256" key="7">
    <source>
        <dbReference type="ARBA" id="ARBA00022771"/>
    </source>
</evidence>
<dbReference type="GeneID" id="9688505"/>
<dbReference type="GO" id="GO:0006511">
    <property type="term" value="P:ubiquitin-dependent protein catabolic process"/>
    <property type="evidence" value="ECO:0007669"/>
    <property type="project" value="InterPro"/>
</dbReference>